<sequence>MHRVVAQPAQFLAHDLERPLDVGDAVEPERLEVPPDGDDFRVEARADDLLLRHLRAEQALAGDVLQALQALEPHPPAGRVLLRVVGVEDLVRLGAAVQHHARHVVVEPDLPVGPDRVDRRLGRARPRGGEVDLAPQARHRVELHAEVRQEEAVQHVLGRQRHLERPVDRHDDRPAGLARVVVVPAGVVRVGLVDRLPQRVLAQVGLDVLGRLGGGLEVVLGVGRLRVREVLAELAVRARVDDVPLELLADDEELRPLALVGRLAEAVAVPDLLRRQRDPDQDDGRHDRPGHLEAGVAVAEDALAALGAEAVLDREVDEQRLDDDEDHHRDPEDHVEQPVDVRAVPGEVLRQPPVLPLRRLGDDESRRRRRRRAGGQHQHGKRRRERRGEQAGRPGGMSSSSLARWGTVHEPALLDLCCASRPPANARARPRRRRDSGPARGQDRRGVGGCSPPTPREVRDSRTATRDWKRRRGFSTVSARPTAGRNACPTVPGRSVCVTAI</sequence>
<proteinExistence type="predicted"/>
<feature type="compositionally biased region" description="Basic and acidic residues" evidence="1">
    <location>
        <begin position="435"/>
        <end position="446"/>
    </location>
</feature>
<feature type="compositionally biased region" description="Basic and acidic residues" evidence="1">
    <location>
        <begin position="326"/>
        <end position="339"/>
    </location>
</feature>
<feature type="compositionally biased region" description="Basic and acidic residues" evidence="1">
    <location>
        <begin position="456"/>
        <end position="467"/>
    </location>
</feature>
<organism evidence="2">
    <name type="scientific">uncultured Phycisphaerae bacterium</name>
    <dbReference type="NCBI Taxonomy" id="904963"/>
    <lineage>
        <taxon>Bacteria</taxon>
        <taxon>Pseudomonadati</taxon>
        <taxon>Planctomycetota</taxon>
        <taxon>Phycisphaerae</taxon>
        <taxon>environmental samples</taxon>
    </lineage>
</organism>
<feature type="region of interest" description="Disordered" evidence="1">
    <location>
        <begin position="421"/>
        <end position="491"/>
    </location>
</feature>
<feature type="compositionally biased region" description="Low complexity" evidence="1">
    <location>
        <begin position="348"/>
        <end position="358"/>
    </location>
</feature>
<evidence type="ECO:0000313" key="2">
    <source>
        <dbReference type="EMBL" id="CAA9392419.1"/>
    </source>
</evidence>
<reference evidence="2" key="1">
    <citation type="submission" date="2020-02" db="EMBL/GenBank/DDBJ databases">
        <authorList>
            <person name="Meier V. D."/>
        </authorList>
    </citation>
    <scope>NUCLEOTIDE SEQUENCE</scope>
    <source>
        <strain evidence="2">AVDCRST_MAG64</strain>
    </source>
</reference>
<feature type="compositionally biased region" description="Basic residues" evidence="1">
    <location>
        <begin position="367"/>
        <end position="385"/>
    </location>
</feature>
<dbReference type="EMBL" id="CADCUQ010000286">
    <property type="protein sequence ID" value="CAA9392419.1"/>
    <property type="molecule type" value="Genomic_DNA"/>
</dbReference>
<protein>
    <submittedName>
        <fullName evidence="2">Uncharacterized protein</fullName>
    </submittedName>
</protein>
<gene>
    <name evidence="2" type="ORF">AVDCRST_MAG64-1252</name>
</gene>
<accession>A0A6J4NN69</accession>
<dbReference type="AlphaFoldDB" id="A0A6J4NN69"/>
<feature type="region of interest" description="Disordered" evidence="1">
    <location>
        <begin position="318"/>
        <end position="403"/>
    </location>
</feature>
<name>A0A6J4NN69_9BACT</name>
<evidence type="ECO:0000256" key="1">
    <source>
        <dbReference type="SAM" id="MobiDB-lite"/>
    </source>
</evidence>